<comment type="subcellular location">
    <subcellularLocation>
        <location evidence="1">Cell membrane</location>
        <topology evidence="1">Multi-pass membrane protein</topology>
    </subcellularLocation>
</comment>
<feature type="transmembrane region" description="Helical" evidence="6">
    <location>
        <begin position="66"/>
        <end position="86"/>
    </location>
</feature>
<name>A0A229P414_9BACL</name>
<evidence type="ECO:0000256" key="3">
    <source>
        <dbReference type="ARBA" id="ARBA00022692"/>
    </source>
</evidence>
<dbReference type="AlphaFoldDB" id="A0A229P414"/>
<keyword evidence="3 6" id="KW-0812">Transmembrane</keyword>
<evidence type="ECO:0000313" key="8">
    <source>
        <dbReference type="Proteomes" id="UP000215145"/>
    </source>
</evidence>
<protein>
    <submittedName>
        <fullName evidence="7">Sugar ABC transporter permease</fullName>
    </submittedName>
</protein>
<evidence type="ECO:0000256" key="2">
    <source>
        <dbReference type="ARBA" id="ARBA00022475"/>
    </source>
</evidence>
<dbReference type="Proteomes" id="UP000215145">
    <property type="component" value="Unassembled WGS sequence"/>
</dbReference>
<feature type="transmembrane region" description="Helical" evidence="6">
    <location>
        <begin position="171"/>
        <end position="192"/>
    </location>
</feature>
<keyword evidence="5 6" id="KW-0472">Membrane</keyword>
<accession>A0A229P414</accession>
<dbReference type="Pfam" id="PF02653">
    <property type="entry name" value="BPD_transp_2"/>
    <property type="match status" value="1"/>
</dbReference>
<feature type="transmembrane region" description="Helical" evidence="6">
    <location>
        <begin position="251"/>
        <end position="270"/>
    </location>
</feature>
<feature type="transmembrane region" description="Helical" evidence="6">
    <location>
        <begin position="120"/>
        <end position="137"/>
    </location>
</feature>
<dbReference type="EMBL" id="NMUQ01000001">
    <property type="protein sequence ID" value="OXM16655.1"/>
    <property type="molecule type" value="Genomic_DNA"/>
</dbReference>
<dbReference type="GO" id="GO:0022857">
    <property type="term" value="F:transmembrane transporter activity"/>
    <property type="evidence" value="ECO:0007669"/>
    <property type="project" value="InterPro"/>
</dbReference>
<evidence type="ECO:0000256" key="4">
    <source>
        <dbReference type="ARBA" id="ARBA00022989"/>
    </source>
</evidence>
<feature type="transmembrane region" description="Helical" evidence="6">
    <location>
        <begin position="224"/>
        <end position="245"/>
    </location>
</feature>
<dbReference type="PANTHER" id="PTHR32196:SF72">
    <property type="entry name" value="RIBOSE IMPORT PERMEASE PROTEIN RBSC"/>
    <property type="match status" value="1"/>
</dbReference>
<keyword evidence="4 6" id="KW-1133">Transmembrane helix</keyword>
<feature type="transmembrane region" description="Helical" evidence="6">
    <location>
        <begin position="306"/>
        <end position="323"/>
    </location>
</feature>
<evidence type="ECO:0000313" key="7">
    <source>
        <dbReference type="EMBL" id="OXM16655.1"/>
    </source>
</evidence>
<organism evidence="7 8">
    <name type="scientific">Paenibacillus herberti</name>
    <dbReference type="NCBI Taxonomy" id="1619309"/>
    <lineage>
        <taxon>Bacteria</taxon>
        <taxon>Bacillati</taxon>
        <taxon>Bacillota</taxon>
        <taxon>Bacilli</taxon>
        <taxon>Bacillales</taxon>
        <taxon>Paenibacillaceae</taxon>
        <taxon>Paenibacillus</taxon>
    </lineage>
</organism>
<dbReference type="CDD" id="cd06579">
    <property type="entry name" value="TM_PBP1_transp_AraH_like"/>
    <property type="match status" value="1"/>
</dbReference>
<dbReference type="InterPro" id="IPR001851">
    <property type="entry name" value="ABC_transp_permease"/>
</dbReference>
<feature type="transmembrane region" description="Helical" evidence="6">
    <location>
        <begin position="40"/>
        <end position="59"/>
    </location>
</feature>
<proteinExistence type="predicted"/>
<comment type="caution">
    <text evidence="7">The sequence shown here is derived from an EMBL/GenBank/DDBJ whole genome shotgun (WGS) entry which is preliminary data.</text>
</comment>
<dbReference type="GO" id="GO:0005886">
    <property type="term" value="C:plasma membrane"/>
    <property type="evidence" value="ECO:0007669"/>
    <property type="project" value="UniProtKB-SubCell"/>
</dbReference>
<dbReference type="OrthoDB" id="9815820at2"/>
<evidence type="ECO:0000256" key="6">
    <source>
        <dbReference type="SAM" id="Phobius"/>
    </source>
</evidence>
<reference evidence="7 8" key="1">
    <citation type="submission" date="2017-07" db="EMBL/GenBank/DDBJ databases">
        <title>Paenibacillus herberti R33 genome sequencing and assembly.</title>
        <authorList>
            <person name="Su W."/>
        </authorList>
    </citation>
    <scope>NUCLEOTIDE SEQUENCE [LARGE SCALE GENOMIC DNA]</scope>
    <source>
        <strain evidence="7 8">R33</strain>
    </source>
</reference>
<evidence type="ECO:0000256" key="1">
    <source>
        <dbReference type="ARBA" id="ARBA00004651"/>
    </source>
</evidence>
<sequence length="328" mass="35067">MNSRLTEFIFKYGSLLVIGLVIIFFSFWDEHFFTYDNLASILRSISITAFVAIGVTFSLSVDGFDLSVGSTVSMVIAFSTALMVWYEMPLAVVIIGSLLVGAAVGLINSLLIVRVRIPDLLATLAMMYVVSGLQQIFTKGNSVYSNMVMPDGSSAPGSISPAFLWLGQGELLGMPVPVVMMVLAFILVFIFFKYTRTGRQMEMTGGNEEAARLSGVRVKRIRTAAYVLSGLFAAVGGLLFAARTGSGQSGAGAPILMEAVAAVFVGYSVLGAGRPNIVGTFFGAVLIGVLLNGLTMMNVPYYSNDFIKGGVLVLALAITFIHLNRRKA</sequence>
<feature type="transmembrane region" description="Helical" evidence="6">
    <location>
        <begin position="277"/>
        <end position="294"/>
    </location>
</feature>
<feature type="transmembrane region" description="Helical" evidence="6">
    <location>
        <begin position="92"/>
        <end position="113"/>
    </location>
</feature>
<keyword evidence="8" id="KW-1185">Reference proteome</keyword>
<dbReference type="PANTHER" id="PTHR32196">
    <property type="entry name" value="ABC TRANSPORTER PERMEASE PROTEIN YPHD-RELATED-RELATED"/>
    <property type="match status" value="1"/>
</dbReference>
<gene>
    <name evidence="7" type="ORF">CGZ75_08350</name>
</gene>
<feature type="transmembrane region" description="Helical" evidence="6">
    <location>
        <begin position="12"/>
        <end position="28"/>
    </location>
</feature>
<evidence type="ECO:0000256" key="5">
    <source>
        <dbReference type="ARBA" id="ARBA00023136"/>
    </source>
</evidence>
<dbReference type="RefSeq" id="WP_089523739.1">
    <property type="nucleotide sequence ID" value="NZ_NMUQ01000001.1"/>
</dbReference>
<keyword evidence="2" id="KW-1003">Cell membrane</keyword>